<dbReference type="EMBL" id="LSSK01001511">
    <property type="protein sequence ID" value="OMH79557.1"/>
    <property type="molecule type" value="Genomic_DNA"/>
</dbReference>
<organism evidence="2 3">
    <name type="scientific">Zancudomyces culisetae</name>
    <name type="common">Gut fungus</name>
    <name type="synonym">Smittium culisetae</name>
    <dbReference type="NCBI Taxonomy" id="1213189"/>
    <lineage>
        <taxon>Eukaryota</taxon>
        <taxon>Fungi</taxon>
        <taxon>Fungi incertae sedis</taxon>
        <taxon>Zoopagomycota</taxon>
        <taxon>Kickxellomycotina</taxon>
        <taxon>Harpellomycetes</taxon>
        <taxon>Harpellales</taxon>
        <taxon>Legeriomycetaceae</taxon>
        <taxon>Zancudomyces</taxon>
    </lineage>
</organism>
<reference evidence="3" key="1">
    <citation type="submission" date="2017-01" db="EMBL/GenBank/DDBJ databases">
        <authorList>
            <person name="Wang Y."/>
            <person name="White M."/>
            <person name="Kvist S."/>
            <person name="Moncalvo J.-M."/>
        </authorList>
    </citation>
    <scope>NUCLEOTIDE SEQUENCE [LARGE SCALE GENOMIC DNA]</scope>
    <source>
        <strain evidence="3">COL-18-3</strain>
    </source>
</reference>
<feature type="chain" id="PRO_5012638917" evidence="1">
    <location>
        <begin position="20"/>
        <end position="54"/>
    </location>
</feature>
<dbReference type="AlphaFoldDB" id="A0A1R1PF12"/>
<comment type="caution">
    <text evidence="2">The sequence shown here is derived from an EMBL/GenBank/DDBJ whole genome shotgun (WGS) entry which is preliminary data.</text>
</comment>
<dbReference type="Proteomes" id="UP000188320">
    <property type="component" value="Unassembled WGS sequence"/>
</dbReference>
<evidence type="ECO:0000313" key="3">
    <source>
        <dbReference type="Proteomes" id="UP000188320"/>
    </source>
</evidence>
<protein>
    <submittedName>
        <fullName evidence="2">Uncharacterized protein</fullName>
    </submittedName>
</protein>
<sequence length="54" mass="5437">MVNILLTSALLIASKLVAGANIPDAQIANADATIEGAQAANADGEADYKLKHCG</sequence>
<name>A0A1R1PF12_ZANCU</name>
<gene>
    <name evidence="2" type="ORF">AX774_g7032</name>
</gene>
<evidence type="ECO:0000256" key="1">
    <source>
        <dbReference type="SAM" id="SignalP"/>
    </source>
</evidence>
<evidence type="ECO:0000313" key="2">
    <source>
        <dbReference type="EMBL" id="OMH79557.1"/>
    </source>
</evidence>
<feature type="signal peptide" evidence="1">
    <location>
        <begin position="1"/>
        <end position="19"/>
    </location>
</feature>
<proteinExistence type="predicted"/>
<feature type="non-terminal residue" evidence="2">
    <location>
        <position position="54"/>
    </location>
</feature>
<keyword evidence="3" id="KW-1185">Reference proteome</keyword>
<keyword evidence="1" id="KW-0732">Signal</keyword>
<accession>A0A1R1PF12</accession>